<keyword evidence="3" id="KW-1185">Reference proteome</keyword>
<dbReference type="EMBL" id="CAJNNV010008661">
    <property type="protein sequence ID" value="CAE8596513.1"/>
    <property type="molecule type" value="Genomic_DNA"/>
</dbReference>
<organism evidence="2 3">
    <name type="scientific">Polarella glacialis</name>
    <name type="common">Dinoflagellate</name>
    <dbReference type="NCBI Taxonomy" id="89957"/>
    <lineage>
        <taxon>Eukaryota</taxon>
        <taxon>Sar</taxon>
        <taxon>Alveolata</taxon>
        <taxon>Dinophyceae</taxon>
        <taxon>Suessiales</taxon>
        <taxon>Suessiaceae</taxon>
        <taxon>Polarella</taxon>
    </lineage>
</organism>
<sequence length="363" mass="39353">VLRDLLNDQLGFSLADASAGGGLGELAAAVQRLECKQGEDAARHRTAVEELMVLSSKVTQQEIALNDLAAQNSQLAGKLETAVDRLERRTKGLADAWSRIAGLTKASLRLGRGEDANAKGGSLRESDDNESEETEVEMAAGRSTTAKAKRSGKAQALNEESSSAAELLSLEQRHESLRQELQSWQAGLEQDLSGFRQVQIWMVDHRLGRRIDSLATLLKTIQPCSGCCSGHDCHGKSKKLEDEALTLQTQAHQLRGTASSDHPAAHKAGQARKPTAHDADAVDEDDSGVQTTRSRSLGCNPRLSVASAIAEARAVVRDCTDDCQSRQKYMLHSHADLLQEEVYWVLRIPEAGHDSSIECNQQC</sequence>
<reference evidence="2" key="1">
    <citation type="submission" date="2021-02" db="EMBL/GenBank/DDBJ databases">
        <authorList>
            <person name="Dougan E. K."/>
            <person name="Rhodes N."/>
            <person name="Thang M."/>
            <person name="Chan C."/>
        </authorList>
    </citation>
    <scope>NUCLEOTIDE SEQUENCE</scope>
</reference>
<feature type="region of interest" description="Disordered" evidence="1">
    <location>
        <begin position="138"/>
        <end position="160"/>
    </location>
</feature>
<accession>A0A813ED16</accession>
<feature type="region of interest" description="Disordered" evidence="1">
    <location>
        <begin position="253"/>
        <end position="295"/>
    </location>
</feature>
<dbReference type="AlphaFoldDB" id="A0A813ED16"/>
<feature type="non-terminal residue" evidence="2">
    <location>
        <position position="1"/>
    </location>
</feature>
<proteinExistence type="predicted"/>
<comment type="caution">
    <text evidence="2">The sequence shown here is derived from an EMBL/GenBank/DDBJ whole genome shotgun (WGS) entry which is preliminary data.</text>
</comment>
<protein>
    <submittedName>
        <fullName evidence="2">Uncharacterized protein</fullName>
    </submittedName>
</protein>
<evidence type="ECO:0000313" key="3">
    <source>
        <dbReference type="Proteomes" id="UP000654075"/>
    </source>
</evidence>
<evidence type="ECO:0000313" key="2">
    <source>
        <dbReference type="EMBL" id="CAE8596513.1"/>
    </source>
</evidence>
<evidence type="ECO:0000256" key="1">
    <source>
        <dbReference type="SAM" id="MobiDB-lite"/>
    </source>
</evidence>
<name>A0A813ED16_POLGL</name>
<gene>
    <name evidence="2" type="ORF">PGLA1383_LOCUS14978</name>
</gene>
<dbReference type="Proteomes" id="UP000654075">
    <property type="component" value="Unassembled WGS sequence"/>
</dbReference>